<sequence length="144" mass="16384">MDSLIPPNFITLDVEIISDENLSPLADHFEEPAFVLGNQKIDNLYHLSLEPCWFNEEDKTPENCANFFVEQISKLPIELRDLWNRANSRTFDFGFESGNTLPYYKSEISADTLLKIATIGASFAITIYQVSPSEDGRDQTQECI</sequence>
<evidence type="ECO:0000313" key="2">
    <source>
        <dbReference type="Proteomes" id="UP000648257"/>
    </source>
</evidence>
<accession>A0ABR6X0U4</accession>
<evidence type="ECO:0008006" key="3">
    <source>
        <dbReference type="Google" id="ProtNLM"/>
    </source>
</evidence>
<keyword evidence="2" id="KW-1185">Reference proteome</keyword>
<gene>
    <name evidence="1" type="ORF">H8K52_02425</name>
</gene>
<organism evidence="1 2">
    <name type="scientific">Undibacterium seohonense</name>
    <dbReference type="NCBI Taxonomy" id="1344950"/>
    <lineage>
        <taxon>Bacteria</taxon>
        <taxon>Pseudomonadati</taxon>
        <taxon>Pseudomonadota</taxon>
        <taxon>Betaproteobacteria</taxon>
        <taxon>Burkholderiales</taxon>
        <taxon>Oxalobacteraceae</taxon>
        <taxon>Undibacterium</taxon>
    </lineage>
</organism>
<dbReference type="RefSeq" id="WP_186921084.1">
    <property type="nucleotide sequence ID" value="NZ_JACOFW010000002.1"/>
</dbReference>
<name>A0ABR6X0U4_9BURK</name>
<reference evidence="1 2" key="1">
    <citation type="submission" date="2020-08" db="EMBL/GenBank/DDBJ databases">
        <title>Novel species isolated from subtropical streams in China.</title>
        <authorList>
            <person name="Lu H."/>
        </authorList>
    </citation>
    <scope>NUCLEOTIDE SEQUENCE [LARGE SCALE GENOMIC DNA]</scope>
    <source>
        <strain evidence="1 2">KACC 16656</strain>
    </source>
</reference>
<dbReference type="Proteomes" id="UP000648257">
    <property type="component" value="Unassembled WGS sequence"/>
</dbReference>
<evidence type="ECO:0000313" key="1">
    <source>
        <dbReference type="EMBL" id="MBC3806200.1"/>
    </source>
</evidence>
<proteinExistence type="predicted"/>
<protein>
    <recommendedName>
        <fullName evidence="3">DUF4279 domain-containing protein</fullName>
    </recommendedName>
</protein>
<comment type="caution">
    <text evidence="1">The sequence shown here is derived from an EMBL/GenBank/DDBJ whole genome shotgun (WGS) entry which is preliminary data.</text>
</comment>
<dbReference type="EMBL" id="JACOFW010000002">
    <property type="protein sequence ID" value="MBC3806200.1"/>
    <property type="molecule type" value="Genomic_DNA"/>
</dbReference>